<dbReference type="eggNOG" id="KOG2801">
    <property type="taxonomic scope" value="Eukaryota"/>
</dbReference>
<dbReference type="EMBL" id="DS469659">
    <property type="protein sequence ID" value="EDO36883.1"/>
    <property type="molecule type" value="Genomic_DNA"/>
</dbReference>
<dbReference type="InterPro" id="IPR035969">
    <property type="entry name" value="Rab-GAP_TBC_sf"/>
</dbReference>
<name>A7SHF6_NEMVE</name>
<evidence type="ECO:0000256" key="1">
    <source>
        <dbReference type="ARBA" id="ARBA00004156"/>
    </source>
</evidence>
<dbReference type="Pfam" id="PF00566">
    <property type="entry name" value="RabGAP-TBC"/>
    <property type="match status" value="1"/>
</dbReference>
<dbReference type="HOGENOM" id="CLU_579108_0_0_1"/>
<evidence type="ECO:0000313" key="9">
    <source>
        <dbReference type="EMBL" id="EDO36883.1"/>
    </source>
</evidence>
<dbReference type="GO" id="GO:0030659">
    <property type="term" value="C:cytoplasmic vesicle membrane"/>
    <property type="evidence" value="ECO:0007669"/>
    <property type="project" value="UniProtKB-SubCell"/>
</dbReference>
<evidence type="ECO:0000259" key="8">
    <source>
        <dbReference type="PROSITE" id="PS51886"/>
    </source>
</evidence>
<evidence type="ECO:0000256" key="6">
    <source>
        <dbReference type="ARBA" id="ARBA00034103"/>
    </source>
</evidence>
<keyword evidence="5" id="KW-0968">Cytoplasmic vesicle</keyword>
<feature type="domain" description="TLDc" evidence="8">
    <location>
        <begin position="361"/>
        <end position="472"/>
    </location>
</feature>
<proteinExistence type="predicted"/>
<dbReference type="Gene3D" id="1.10.8.270">
    <property type="entry name" value="putative rabgap domain of human tbc1 domain family member 14 like domains"/>
    <property type="match status" value="1"/>
</dbReference>
<accession>A7SHF6</accession>
<dbReference type="STRING" id="45351.A7SHF6"/>
<dbReference type="InterPro" id="IPR000195">
    <property type="entry name" value="Rab-GAP-TBC_dom"/>
</dbReference>
<evidence type="ECO:0000313" key="10">
    <source>
        <dbReference type="Proteomes" id="UP000001593"/>
    </source>
</evidence>
<dbReference type="InParanoid" id="A7SHF6"/>
<dbReference type="AlphaFoldDB" id="A7SHF6"/>
<comment type="subcellular location">
    <subcellularLocation>
        <location evidence="1">Cytoplasmic vesicle membrane</location>
    </subcellularLocation>
    <subcellularLocation>
        <location evidence="2">Endomembrane system</location>
        <topology evidence="2">Peripheral membrane protein</topology>
    </subcellularLocation>
    <subcellularLocation>
        <location evidence="6">Synapse</location>
    </subcellularLocation>
</comment>
<dbReference type="Pfam" id="PF07534">
    <property type="entry name" value="TLD"/>
    <property type="match status" value="1"/>
</dbReference>
<dbReference type="OMA" id="WGRTEHC"/>
<dbReference type="Gene3D" id="1.10.472.80">
    <property type="entry name" value="Ypt/Rab-GAP domain of gyp1p, domain 3"/>
    <property type="match status" value="1"/>
</dbReference>
<dbReference type="PANTHER" id="PTHR23354">
    <property type="entry name" value="NUCLEOLAR PROTEIN 7/ESTROGEN RECEPTOR COACTIVATOR-RELATED"/>
    <property type="match status" value="1"/>
</dbReference>
<keyword evidence="4" id="KW-0472">Membrane</keyword>
<feature type="domain" description="Rab-GAP TBC" evidence="7">
    <location>
        <begin position="67"/>
        <end position="260"/>
    </location>
</feature>
<dbReference type="PANTHER" id="PTHR23354:SF122">
    <property type="entry name" value="GTPASE-ACTIVATING PROTEIN SKYWALKER"/>
    <property type="match status" value="1"/>
</dbReference>
<evidence type="ECO:0000256" key="2">
    <source>
        <dbReference type="ARBA" id="ARBA00004184"/>
    </source>
</evidence>
<evidence type="ECO:0000256" key="3">
    <source>
        <dbReference type="ARBA" id="ARBA00023018"/>
    </source>
</evidence>
<dbReference type="PhylomeDB" id="A7SHF6"/>
<evidence type="ECO:0000256" key="4">
    <source>
        <dbReference type="ARBA" id="ARBA00023136"/>
    </source>
</evidence>
<dbReference type="PROSITE" id="PS51886">
    <property type="entry name" value="TLDC"/>
    <property type="match status" value="1"/>
</dbReference>
<reference evidence="9 10" key="1">
    <citation type="journal article" date="2007" name="Science">
        <title>Sea anemone genome reveals ancestral eumetazoan gene repertoire and genomic organization.</title>
        <authorList>
            <person name="Putnam N.H."/>
            <person name="Srivastava M."/>
            <person name="Hellsten U."/>
            <person name="Dirks B."/>
            <person name="Chapman J."/>
            <person name="Salamov A."/>
            <person name="Terry A."/>
            <person name="Shapiro H."/>
            <person name="Lindquist E."/>
            <person name="Kapitonov V.V."/>
            <person name="Jurka J."/>
            <person name="Genikhovich G."/>
            <person name="Grigoriev I.V."/>
            <person name="Lucas S.M."/>
            <person name="Steele R.E."/>
            <person name="Finnerty J.R."/>
            <person name="Technau U."/>
            <person name="Martindale M.Q."/>
            <person name="Rokhsar D.S."/>
        </authorList>
    </citation>
    <scope>NUCLEOTIDE SEQUENCE [LARGE SCALE GENOMIC DNA]</scope>
    <source>
        <strain evidence="10">CH2 X CH6</strain>
    </source>
</reference>
<dbReference type="SUPFAM" id="SSF47923">
    <property type="entry name" value="Ypt/Rab-GAP domain of gyp1p"/>
    <property type="match status" value="1"/>
</dbReference>
<dbReference type="GO" id="GO:0012505">
    <property type="term" value="C:endomembrane system"/>
    <property type="evidence" value="ECO:0007669"/>
    <property type="project" value="UniProtKB-SubCell"/>
</dbReference>
<organism evidence="9 10">
    <name type="scientific">Nematostella vectensis</name>
    <name type="common">Starlet sea anemone</name>
    <dbReference type="NCBI Taxonomy" id="45351"/>
    <lineage>
        <taxon>Eukaryota</taxon>
        <taxon>Metazoa</taxon>
        <taxon>Cnidaria</taxon>
        <taxon>Anthozoa</taxon>
        <taxon>Hexacorallia</taxon>
        <taxon>Actiniaria</taxon>
        <taxon>Edwardsiidae</taxon>
        <taxon>Nematostella</taxon>
    </lineage>
</organism>
<evidence type="ECO:0000259" key="7">
    <source>
        <dbReference type="PROSITE" id="PS50086"/>
    </source>
</evidence>
<sequence length="472" mass="54431">MDPWDFVELSEVQGHFFTDFVLPEKATQTKVFDLSYTDENLDKLVGQWLEHPSRKNTDKVIKLVKGGVRPDHRAILWKLVSGGIEKLETNQNYYQDTVNELGILIPGSLSSSMFTGSDNKLCCFFLGQDGEKAMLGIVYVLTHVHSDIQFCPLLPVLAALFLHFMDERECFASLSALMESRHGILDQSQRAVAVTSKTFEDCLKKFKKSAYKNLKKVIESERESPVTKKSILLPYWLDWIMEYVDFWIVVSMMDVFLMKGSKVLIRFGLVIYDEFSRWLVAKQDMNGISIKDAFKQFVKENPMESTALLEAAFKIRRLSRRRVTKLNNKNLVLIESGMIEVPYQREKPLHETTVMALQGTDMLTDKQWERLANWLPDRARIKRPVCVFTTEKYGYSLRTFYQRCQEEEETILLIKTTTGDIFGAFCTSPWLERLEGPKDLTYFGTGEKTQYGLMAILVMVEVGGVRPMIMNR</sequence>
<gene>
    <name evidence="9" type="ORF">NEMVEDRAFT_v1g245294</name>
</gene>
<dbReference type="InterPro" id="IPR006571">
    <property type="entry name" value="TLDc_dom"/>
</dbReference>
<dbReference type="FunCoup" id="A7SHF6">
    <property type="interactions" value="46"/>
</dbReference>
<protein>
    <recommendedName>
        <fullName evidence="11">TBC1 domain family member 24</fullName>
    </recommendedName>
</protein>
<dbReference type="PROSITE" id="PS50086">
    <property type="entry name" value="TBC_RABGAP"/>
    <property type="match status" value="1"/>
</dbReference>
<dbReference type="SMART" id="SM00164">
    <property type="entry name" value="TBC"/>
    <property type="match status" value="1"/>
</dbReference>
<keyword evidence="10" id="KW-1185">Reference proteome</keyword>
<evidence type="ECO:0008006" key="11">
    <source>
        <dbReference type="Google" id="ProtNLM"/>
    </source>
</evidence>
<keyword evidence="3" id="KW-0770">Synapse</keyword>
<dbReference type="Proteomes" id="UP000001593">
    <property type="component" value="Unassembled WGS sequence"/>
</dbReference>
<dbReference type="GO" id="GO:0045202">
    <property type="term" value="C:synapse"/>
    <property type="evidence" value="ECO:0007669"/>
    <property type="project" value="UniProtKB-SubCell"/>
</dbReference>
<evidence type="ECO:0000256" key="5">
    <source>
        <dbReference type="ARBA" id="ARBA00023329"/>
    </source>
</evidence>